<evidence type="ECO:0000313" key="1">
    <source>
        <dbReference type="EMBL" id="KAG8039448.1"/>
    </source>
</evidence>
<proteinExistence type="predicted"/>
<accession>A0A8J5QRX4</accession>
<feature type="non-terminal residue" evidence="1">
    <location>
        <position position="1"/>
    </location>
</feature>
<name>A0A8J5QRX4_9HYME</name>
<evidence type="ECO:0000313" key="2">
    <source>
        <dbReference type="Proteomes" id="UP000729913"/>
    </source>
</evidence>
<keyword evidence="2" id="KW-1185">Reference proteome</keyword>
<dbReference type="AlphaFoldDB" id="A0A8J5QRX4"/>
<dbReference type="EMBL" id="JAAOIC020000035">
    <property type="protein sequence ID" value="KAG8039448.1"/>
    <property type="molecule type" value="Genomic_DNA"/>
</dbReference>
<reference evidence="1" key="2">
    <citation type="submission" date="2021-04" db="EMBL/GenBank/DDBJ databases">
        <title>Genome-wide patterns of bracovirus chromosomal integration into multiple host tissues during parasitism.</title>
        <authorList>
            <person name="Chebbi M.A.C."/>
        </authorList>
    </citation>
    <scope>NUCLEOTIDE SEQUENCE</scope>
    <source>
        <tissue evidence="1">Whole body</tissue>
    </source>
</reference>
<protein>
    <submittedName>
        <fullName evidence="1">Uncharacterized protein</fullName>
    </submittedName>
</protein>
<sequence>MMSMRAKRSFCRYQTRLPNWYSAKTETIQYFFEKVFAEELLDSHVFDVIFDVNDNNTEAMIDVSGPEPYNSNALKRRISLDDYNIKVYRSPFRTAYYLVPIAESMPMPRPVQAQQHASYERNTLSERFFFQFSFCLTSKNTKLSFEFADVSLL</sequence>
<gene>
    <name evidence="1" type="ORF">G9C98_008091</name>
</gene>
<comment type="caution">
    <text evidence="1">The sequence shown here is derived from an EMBL/GenBank/DDBJ whole genome shotgun (WGS) entry which is preliminary data.</text>
</comment>
<dbReference type="Proteomes" id="UP000729913">
    <property type="component" value="Unassembled WGS sequence"/>
</dbReference>
<organism evidence="1 2">
    <name type="scientific">Cotesia typhae</name>
    <dbReference type="NCBI Taxonomy" id="2053667"/>
    <lineage>
        <taxon>Eukaryota</taxon>
        <taxon>Metazoa</taxon>
        <taxon>Ecdysozoa</taxon>
        <taxon>Arthropoda</taxon>
        <taxon>Hexapoda</taxon>
        <taxon>Insecta</taxon>
        <taxon>Pterygota</taxon>
        <taxon>Neoptera</taxon>
        <taxon>Endopterygota</taxon>
        <taxon>Hymenoptera</taxon>
        <taxon>Apocrita</taxon>
        <taxon>Ichneumonoidea</taxon>
        <taxon>Braconidae</taxon>
        <taxon>Microgastrinae</taxon>
        <taxon>Cotesia</taxon>
    </lineage>
</organism>
<reference evidence="1" key="1">
    <citation type="submission" date="2020-03" db="EMBL/GenBank/DDBJ databases">
        <authorList>
            <person name="Chebbi M.A."/>
            <person name="Drezen J.M."/>
        </authorList>
    </citation>
    <scope>NUCLEOTIDE SEQUENCE</scope>
    <source>
        <tissue evidence="1">Whole body</tissue>
    </source>
</reference>